<comment type="caution">
    <text evidence="4">The sequence shown here is derived from an EMBL/GenBank/DDBJ whole genome shotgun (WGS) entry which is preliminary data.</text>
</comment>
<reference evidence="4 5" key="1">
    <citation type="submission" date="2018-06" db="EMBL/GenBank/DDBJ databases">
        <title>Genomic Encyclopedia of Type Strains, Phase IV (KMG-IV): sequencing the most valuable type-strain genomes for metagenomic binning, comparative biology and taxonomic classification.</title>
        <authorList>
            <person name="Goeker M."/>
        </authorList>
    </citation>
    <scope>NUCLEOTIDE SEQUENCE [LARGE SCALE GENOMIC DNA]</scope>
    <source>
        <strain evidence="4 5">DSM 24032</strain>
    </source>
</reference>
<evidence type="ECO:0000256" key="1">
    <source>
        <dbReference type="ARBA" id="ARBA00007592"/>
    </source>
</evidence>
<protein>
    <submittedName>
        <fullName evidence="4">Dihydrodipicolinate synthetase family protein</fullName>
    </submittedName>
</protein>
<dbReference type="SUPFAM" id="SSF51569">
    <property type="entry name" value="Aldolase"/>
    <property type="match status" value="1"/>
</dbReference>
<dbReference type="InterPro" id="IPR013785">
    <property type="entry name" value="Aldolase_TIM"/>
</dbReference>
<dbReference type="CDD" id="cd00408">
    <property type="entry name" value="DHDPS-like"/>
    <property type="match status" value="1"/>
</dbReference>
<dbReference type="Pfam" id="PF00701">
    <property type="entry name" value="DHDPS"/>
    <property type="match status" value="1"/>
</dbReference>
<dbReference type="InterPro" id="IPR020625">
    <property type="entry name" value="Schiff_base-form_aldolases_AS"/>
</dbReference>
<keyword evidence="2" id="KW-0456">Lyase</keyword>
<organism evidence="4 5">
    <name type="scientific">Arenicella xantha</name>
    <dbReference type="NCBI Taxonomy" id="644221"/>
    <lineage>
        <taxon>Bacteria</taxon>
        <taxon>Pseudomonadati</taxon>
        <taxon>Pseudomonadota</taxon>
        <taxon>Gammaproteobacteria</taxon>
        <taxon>Arenicellales</taxon>
        <taxon>Arenicellaceae</taxon>
        <taxon>Arenicella</taxon>
    </lineage>
</organism>
<dbReference type="GO" id="GO:0044281">
    <property type="term" value="P:small molecule metabolic process"/>
    <property type="evidence" value="ECO:0007669"/>
    <property type="project" value="UniProtKB-ARBA"/>
</dbReference>
<sequence>MESEVDCHARRSSLPIIYYHFPQVSDIWLNPEQLIALMEIDNVVGIKDSSLNNYAAKKVLASGRCDNYFTALSLFLPRLFSHGARRAICPLAAVHPSSAYNLYQACDENTSGLESSAEFRSLLELLPIVSNPTKSTDTLWRLLKLASSLPYPVLKAAASPHSASKEALKLQGIPIQSTVRAPLPEITLNASNAIKMALQRAGISVV</sequence>
<evidence type="ECO:0000256" key="3">
    <source>
        <dbReference type="ARBA" id="ARBA00023270"/>
    </source>
</evidence>
<dbReference type="PANTHER" id="PTHR12128">
    <property type="entry name" value="DIHYDRODIPICOLINATE SYNTHASE"/>
    <property type="match status" value="1"/>
</dbReference>
<dbReference type="AlphaFoldDB" id="A0A395JNX3"/>
<dbReference type="InParanoid" id="A0A395JNX3"/>
<keyword evidence="3" id="KW-0704">Schiff base</keyword>
<name>A0A395JNX3_9GAMM</name>
<proteinExistence type="inferred from homology"/>
<dbReference type="Gene3D" id="3.20.20.70">
    <property type="entry name" value="Aldolase class I"/>
    <property type="match status" value="1"/>
</dbReference>
<dbReference type="RefSeq" id="WP_113952798.1">
    <property type="nucleotide sequence ID" value="NZ_QNRT01000001.1"/>
</dbReference>
<dbReference type="PROSITE" id="PS00666">
    <property type="entry name" value="DHDPS_2"/>
    <property type="match status" value="1"/>
</dbReference>
<dbReference type="Proteomes" id="UP000253083">
    <property type="component" value="Unassembled WGS sequence"/>
</dbReference>
<evidence type="ECO:0000256" key="2">
    <source>
        <dbReference type="ARBA" id="ARBA00023239"/>
    </source>
</evidence>
<accession>A0A395JNX3</accession>
<comment type="similarity">
    <text evidence="1">Belongs to the DapA family.</text>
</comment>
<dbReference type="GO" id="GO:0008840">
    <property type="term" value="F:4-hydroxy-tetrahydrodipicolinate synthase activity"/>
    <property type="evidence" value="ECO:0007669"/>
    <property type="project" value="TreeGrafter"/>
</dbReference>
<dbReference type="OrthoDB" id="9782828at2"/>
<dbReference type="EMBL" id="QNRT01000001">
    <property type="protein sequence ID" value="RBP53207.1"/>
    <property type="molecule type" value="Genomic_DNA"/>
</dbReference>
<dbReference type="InterPro" id="IPR002220">
    <property type="entry name" value="DapA-like"/>
</dbReference>
<gene>
    <name evidence="4" type="ORF">DFR28_101592</name>
</gene>
<evidence type="ECO:0000313" key="4">
    <source>
        <dbReference type="EMBL" id="RBP53207.1"/>
    </source>
</evidence>
<evidence type="ECO:0000313" key="5">
    <source>
        <dbReference type="Proteomes" id="UP000253083"/>
    </source>
</evidence>
<dbReference type="PANTHER" id="PTHR12128:SF66">
    <property type="entry name" value="4-HYDROXY-2-OXOGLUTARATE ALDOLASE, MITOCHONDRIAL"/>
    <property type="match status" value="1"/>
</dbReference>
<keyword evidence="5" id="KW-1185">Reference proteome</keyword>